<dbReference type="AlphaFoldDB" id="A0A0F9QAE8"/>
<protein>
    <submittedName>
        <fullName evidence="1">Uncharacterized protein</fullName>
    </submittedName>
</protein>
<reference evidence="1" key="1">
    <citation type="journal article" date="2015" name="Nature">
        <title>Complex archaea that bridge the gap between prokaryotes and eukaryotes.</title>
        <authorList>
            <person name="Spang A."/>
            <person name="Saw J.H."/>
            <person name="Jorgensen S.L."/>
            <person name="Zaremba-Niedzwiedzka K."/>
            <person name="Martijn J."/>
            <person name="Lind A.E."/>
            <person name="van Eijk R."/>
            <person name="Schleper C."/>
            <person name="Guy L."/>
            <person name="Ettema T.J."/>
        </authorList>
    </citation>
    <scope>NUCLEOTIDE SEQUENCE</scope>
</reference>
<sequence>MDEVLEVTIKEASPFLSSNGIYALRIKTIVGETEYRLSQDQANELFKELEFFADR</sequence>
<evidence type="ECO:0000313" key="1">
    <source>
        <dbReference type="EMBL" id="KKN40935.1"/>
    </source>
</evidence>
<comment type="caution">
    <text evidence="1">The sequence shown here is derived from an EMBL/GenBank/DDBJ whole genome shotgun (WGS) entry which is preliminary data.</text>
</comment>
<name>A0A0F9QAE8_9ZZZZ</name>
<proteinExistence type="predicted"/>
<gene>
    <name evidence="1" type="ORF">LCGC14_0728180</name>
</gene>
<dbReference type="EMBL" id="LAZR01001677">
    <property type="protein sequence ID" value="KKN40935.1"/>
    <property type="molecule type" value="Genomic_DNA"/>
</dbReference>
<organism evidence="1">
    <name type="scientific">marine sediment metagenome</name>
    <dbReference type="NCBI Taxonomy" id="412755"/>
    <lineage>
        <taxon>unclassified sequences</taxon>
        <taxon>metagenomes</taxon>
        <taxon>ecological metagenomes</taxon>
    </lineage>
</organism>
<accession>A0A0F9QAE8</accession>